<feature type="transmembrane region" description="Helical" evidence="6">
    <location>
        <begin position="398"/>
        <end position="419"/>
    </location>
</feature>
<evidence type="ECO:0000256" key="3">
    <source>
        <dbReference type="ARBA" id="ARBA00022692"/>
    </source>
</evidence>
<protein>
    <submittedName>
        <fullName evidence="7">Polysaccharide biosynthesis protein</fullName>
    </submittedName>
</protein>
<feature type="transmembrane region" description="Helical" evidence="6">
    <location>
        <begin position="248"/>
        <end position="268"/>
    </location>
</feature>
<evidence type="ECO:0000313" key="8">
    <source>
        <dbReference type="Proteomes" id="UP000264217"/>
    </source>
</evidence>
<feature type="transmembrane region" description="Helical" evidence="6">
    <location>
        <begin position="425"/>
        <end position="446"/>
    </location>
</feature>
<evidence type="ECO:0000313" key="7">
    <source>
        <dbReference type="EMBL" id="RFZ94844.1"/>
    </source>
</evidence>
<keyword evidence="8" id="KW-1185">Reference proteome</keyword>
<dbReference type="OrthoDB" id="512217at2"/>
<feature type="transmembrane region" description="Helical" evidence="6">
    <location>
        <begin position="330"/>
        <end position="351"/>
    </location>
</feature>
<reference evidence="7 8" key="1">
    <citation type="submission" date="2018-08" db="EMBL/GenBank/DDBJ databases">
        <title>Mucilaginibacter sp. MYSH2.</title>
        <authorList>
            <person name="Seo T."/>
        </authorList>
    </citation>
    <scope>NUCLEOTIDE SEQUENCE [LARGE SCALE GENOMIC DNA]</scope>
    <source>
        <strain evidence="7 8">MYSH2</strain>
    </source>
</reference>
<dbReference type="EMBL" id="QWDC01000001">
    <property type="protein sequence ID" value="RFZ94844.1"/>
    <property type="molecule type" value="Genomic_DNA"/>
</dbReference>
<proteinExistence type="predicted"/>
<dbReference type="Proteomes" id="UP000264217">
    <property type="component" value="Unassembled WGS sequence"/>
</dbReference>
<dbReference type="InterPro" id="IPR050833">
    <property type="entry name" value="Poly_Biosynth_Transport"/>
</dbReference>
<feature type="transmembrane region" description="Helical" evidence="6">
    <location>
        <begin position="102"/>
        <end position="125"/>
    </location>
</feature>
<dbReference type="RefSeq" id="WP_117390402.1">
    <property type="nucleotide sequence ID" value="NZ_QWDC01000001.1"/>
</dbReference>
<feature type="transmembrane region" description="Helical" evidence="6">
    <location>
        <begin position="61"/>
        <end position="81"/>
    </location>
</feature>
<dbReference type="Pfam" id="PF01943">
    <property type="entry name" value="Polysacc_synt"/>
    <property type="match status" value="1"/>
</dbReference>
<feature type="transmembrane region" description="Helical" evidence="6">
    <location>
        <begin position="34"/>
        <end position="55"/>
    </location>
</feature>
<feature type="transmembrane region" description="Helical" evidence="6">
    <location>
        <begin position="145"/>
        <end position="166"/>
    </location>
</feature>
<evidence type="ECO:0000256" key="5">
    <source>
        <dbReference type="ARBA" id="ARBA00023136"/>
    </source>
</evidence>
<dbReference type="PANTHER" id="PTHR30250">
    <property type="entry name" value="PST FAMILY PREDICTED COLANIC ACID TRANSPORTER"/>
    <property type="match status" value="1"/>
</dbReference>
<organism evidence="7 8">
    <name type="scientific">Mucilaginibacter conchicola</name>
    <dbReference type="NCBI Taxonomy" id="2303333"/>
    <lineage>
        <taxon>Bacteria</taxon>
        <taxon>Pseudomonadati</taxon>
        <taxon>Bacteroidota</taxon>
        <taxon>Sphingobacteriia</taxon>
        <taxon>Sphingobacteriales</taxon>
        <taxon>Sphingobacteriaceae</taxon>
        <taxon>Mucilaginibacter</taxon>
    </lineage>
</organism>
<feature type="transmembrane region" description="Helical" evidence="6">
    <location>
        <begin position="288"/>
        <end position="309"/>
    </location>
</feature>
<evidence type="ECO:0000256" key="4">
    <source>
        <dbReference type="ARBA" id="ARBA00022989"/>
    </source>
</evidence>
<name>A0A372NY67_9SPHI</name>
<accession>A0A372NY67</accession>
<gene>
    <name evidence="7" type="ORF">D0C36_04740</name>
</gene>
<keyword evidence="4 6" id="KW-1133">Transmembrane helix</keyword>
<feature type="transmembrane region" description="Helical" evidence="6">
    <location>
        <begin position="178"/>
        <end position="197"/>
    </location>
</feature>
<comment type="subcellular location">
    <subcellularLocation>
        <location evidence="1">Cell membrane</location>
        <topology evidence="1">Multi-pass membrane protein</topology>
    </subcellularLocation>
</comment>
<dbReference type="GO" id="GO:0005886">
    <property type="term" value="C:plasma membrane"/>
    <property type="evidence" value="ECO:0007669"/>
    <property type="project" value="UniProtKB-SubCell"/>
</dbReference>
<feature type="transmembrane region" description="Helical" evidence="6">
    <location>
        <begin position="203"/>
        <end position="227"/>
    </location>
</feature>
<dbReference type="InterPro" id="IPR002797">
    <property type="entry name" value="Polysacc_synth"/>
</dbReference>
<dbReference type="PANTHER" id="PTHR30250:SF11">
    <property type="entry name" value="O-ANTIGEN TRANSPORTER-RELATED"/>
    <property type="match status" value="1"/>
</dbReference>
<keyword evidence="3 6" id="KW-0812">Transmembrane</keyword>
<evidence type="ECO:0000256" key="1">
    <source>
        <dbReference type="ARBA" id="ARBA00004651"/>
    </source>
</evidence>
<sequence length="459" mass="51858">MLTRIASPLKFVQQFINQGQSRSIKAKKNIITSFLIKGVSISISLVLVPLTINYINPSRYGIWLTLSSIVGWFSFFDIGLTHGLRNKYAEAKANNDDSSVQMYISTTYAVLTIIFVSLWLIFLIINGFLDWASILKVPQDMKHEVSLLAMIVFTYFCAQFILRVVTTIAIADQQSAKSAMIDVLGQIISLIVIVVLVKTTKGSLINLGLALCLSPLLALISANILFFKGKYEKYRPKFSKINFSYAKGLFNLGLTFFIIQIAAVIQFESANIIIARNFGTSEVTSYNIVYKYFGMVTMLFTIFLTPFWSASTEAYAQRDFSWIKSSMKKYNLLNVLLFAVSLLMLVFSNYIYSLWLGKGKVDIGFWLSFWGFVYVSFTIFGSKYVNFLNGISALRLQFWTSIFSPVIYIAVAVLLIKYFKAGVASLFIASIIANLYGIIMAPIQYYQIIVKNKKGIWTK</sequence>
<feature type="transmembrane region" description="Helical" evidence="6">
    <location>
        <begin position="363"/>
        <end position="386"/>
    </location>
</feature>
<evidence type="ECO:0000256" key="6">
    <source>
        <dbReference type="SAM" id="Phobius"/>
    </source>
</evidence>
<keyword evidence="5 6" id="KW-0472">Membrane</keyword>
<dbReference type="AlphaFoldDB" id="A0A372NY67"/>
<keyword evidence="2" id="KW-1003">Cell membrane</keyword>
<evidence type="ECO:0000256" key="2">
    <source>
        <dbReference type="ARBA" id="ARBA00022475"/>
    </source>
</evidence>
<comment type="caution">
    <text evidence="7">The sequence shown here is derived from an EMBL/GenBank/DDBJ whole genome shotgun (WGS) entry which is preliminary data.</text>
</comment>